<dbReference type="KEGG" id="bcai:K788_00013635"/>
<accession>A0A0P0R6T6</accession>
<evidence type="ECO:0000313" key="2">
    <source>
        <dbReference type="Proteomes" id="UP000019146"/>
    </source>
</evidence>
<evidence type="ECO:0000313" key="1">
    <source>
        <dbReference type="EMBL" id="ALL63902.1"/>
    </source>
</evidence>
<organism evidence="1 2">
    <name type="scientific">Paraburkholderia caribensis MBA4</name>
    <dbReference type="NCBI Taxonomy" id="1323664"/>
    <lineage>
        <taxon>Bacteria</taxon>
        <taxon>Pseudomonadati</taxon>
        <taxon>Pseudomonadota</taxon>
        <taxon>Betaproteobacteria</taxon>
        <taxon>Burkholderiales</taxon>
        <taxon>Burkholderiaceae</taxon>
        <taxon>Paraburkholderia</taxon>
    </lineage>
</organism>
<dbReference type="RefSeq" id="WP_035989018.1">
    <property type="nucleotide sequence ID" value="NZ_CP012746.1"/>
</dbReference>
<dbReference type="Gene3D" id="2.30.130.30">
    <property type="entry name" value="Hypothetical protein"/>
    <property type="match status" value="1"/>
</dbReference>
<dbReference type="Proteomes" id="UP000019146">
    <property type="component" value="Chromosome 1"/>
</dbReference>
<dbReference type="EMBL" id="CP012746">
    <property type="protein sequence ID" value="ALL63902.1"/>
    <property type="molecule type" value="Genomic_DNA"/>
</dbReference>
<reference evidence="1 2" key="1">
    <citation type="journal article" date="2014" name="Genome Announc.">
        <title>Draft Genome Sequence of the Haloacid-Degrading Burkholderia caribensis Strain MBA4.</title>
        <authorList>
            <person name="Pan Y."/>
            <person name="Kong K.F."/>
            <person name="Tsang J.S."/>
        </authorList>
    </citation>
    <scope>NUCLEOTIDE SEQUENCE [LARGE SCALE GENOMIC DNA]</scope>
    <source>
        <strain evidence="1 2">MBA4</strain>
    </source>
</reference>
<proteinExistence type="predicted"/>
<dbReference type="GeneID" id="69968125"/>
<dbReference type="SUPFAM" id="SSF88697">
    <property type="entry name" value="PUA domain-like"/>
    <property type="match status" value="1"/>
</dbReference>
<dbReference type="AlphaFoldDB" id="A0A0P0R6T6"/>
<dbReference type="InterPro" id="IPR015947">
    <property type="entry name" value="PUA-like_sf"/>
</dbReference>
<name>A0A0P0R6T6_9BURK</name>
<protein>
    <submittedName>
        <fullName evidence="1">Transcriptional regulator</fullName>
    </submittedName>
</protein>
<sequence length="159" mass="17569">MLLDEHILISLERRHADHILDGSKCVELRRRPMNVPVGTTVWMYAKLPVASIVGRARVSGAHSLAPSTLWRRFAGVSGLTHGEFFSYFDGVSRGFALALENAERLPASVSLAALRDVSPGFQPPQFFMRLDGEGALVRAMSVHEVQFEEIHSGSLTRNN</sequence>
<gene>
    <name evidence="1" type="ORF">K788_00013635</name>
</gene>